<sequence>MKSSDQIVNVRRWVVLLMLVFAIIGLVGCTSKQSTINVSAARIEEHMKQSVKLDKLKKGDANKLKKLYGIWHRTS</sequence>
<evidence type="ECO:0000313" key="2">
    <source>
        <dbReference type="Proteomes" id="UP001199916"/>
    </source>
</evidence>
<dbReference type="PROSITE" id="PS51257">
    <property type="entry name" value="PROKAR_LIPOPROTEIN"/>
    <property type="match status" value="1"/>
</dbReference>
<comment type="caution">
    <text evidence="1">The sequence shown here is derived from an EMBL/GenBank/DDBJ whole genome shotgun (WGS) entry which is preliminary data.</text>
</comment>
<dbReference type="RefSeq" id="WP_233699299.1">
    <property type="nucleotide sequence ID" value="NZ_JAJNBZ010000047.1"/>
</dbReference>
<protein>
    <recommendedName>
        <fullName evidence="3">Lipoprotein</fullName>
    </recommendedName>
</protein>
<evidence type="ECO:0008006" key="3">
    <source>
        <dbReference type="Google" id="ProtNLM"/>
    </source>
</evidence>
<gene>
    <name evidence="1" type="ORF">LQV63_29200</name>
</gene>
<dbReference type="EMBL" id="JAJNBZ010000047">
    <property type="protein sequence ID" value="MCE5173334.1"/>
    <property type="molecule type" value="Genomic_DNA"/>
</dbReference>
<reference evidence="1 2" key="1">
    <citation type="submission" date="2021-11" db="EMBL/GenBank/DDBJ databases">
        <title>Draft genome sequence of Paenibacillus profundus YoMME, a new Gram-positive bacteria with exoelectrogenic properties.</title>
        <authorList>
            <person name="Hubenova Y."/>
            <person name="Hubenova E."/>
            <person name="Manasiev Y."/>
            <person name="Peykov S."/>
            <person name="Mitov M."/>
        </authorList>
    </citation>
    <scope>NUCLEOTIDE SEQUENCE [LARGE SCALE GENOMIC DNA]</scope>
    <source>
        <strain evidence="1 2">YoMME</strain>
    </source>
</reference>
<dbReference type="Proteomes" id="UP001199916">
    <property type="component" value="Unassembled WGS sequence"/>
</dbReference>
<name>A0ABS8YUN5_9BACL</name>
<organism evidence="1 2">
    <name type="scientific">Paenibacillus profundus</name>
    <dbReference type="NCBI Taxonomy" id="1173085"/>
    <lineage>
        <taxon>Bacteria</taxon>
        <taxon>Bacillati</taxon>
        <taxon>Bacillota</taxon>
        <taxon>Bacilli</taxon>
        <taxon>Bacillales</taxon>
        <taxon>Paenibacillaceae</taxon>
        <taxon>Paenibacillus</taxon>
    </lineage>
</organism>
<evidence type="ECO:0000313" key="1">
    <source>
        <dbReference type="EMBL" id="MCE5173334.1"/>
    </source>
</evidence>
<accession>A0ABS8YUN5</accession>
<keyword evidence="2" id="KW-1185">Reference proteome</keyword>
<proteinExistence type="predicted"/>